<keyword evidence="3" id="KW-1185">Reference proteome</keyword>
<dbReference type="Proteomes" id="UP000016922">
    <property type="component" value="Unassembled WGS sequence"/>
</dbReference>
<protein>
    <submittedName>
        <fullName evidence="2">Uncharacterized protein</fullName>
    </submittedName>
</protein>
<feature type="chain" id="PRO_5004518687" evidence="1">
    <location>
        <begin position="20"/>
        <end position="130"/>
    </location>
</feature>
<organism evidence="2 3">
    <name type="scientific">Glarea lozoyensis (strain ATCC 20868 / MF5171)</name>
    <dbReference type="NCBI Taxonomy" id="1116229"/>
    <lineage>
        <taxon>Eukaryota</taxon>
        <taxon>Fungi</taxon>
        <taxon>Dikarya</taxon>
        <taxon>Ascomycota</taxon>
        <taxon>Pezizomycotina</taxon>
        <taxon>Leotiomycetes</taxon>
        <taxon>Helotiales</taxon>
        <taxon>Helotiaceae</taxon>
        <taxon>Glarea</taxon>
    </lineage>
</organism>
<dbReference type="HOGENOM" id="CLU_1938376_0_0_1"/>
<name>S3CFS7_GLAL2</name>
<dbReference type="GeneID" id="19460317"/>
<reference evidence="2 3" key="1">
    <citation type="journal article" date="2013" name="BMC Genomics">
        <title>Genomics-driven discovery of the pneumocandin biosynthetic gene cluster in the fungus Glarea lozoyensis.</title>
        <authorList>
            <person name="Chen L."/>
            <person name="Yue Q."/>
            <person name="Zhang X."/>
            <person name="Xiang M."/>
            <person name="Wang C."/>
            <person name="Li S."/>
            <person name="Che Y."/>
            <person name="Ortiz-Lopez F.J."/>
            <person name="Bills G.F."/>
            <person name="Liu X."/>
            <person name="An Z."/>
        </authorList>
    </citation>
    <scope>NUCLEOTIDE SEQUENCE [LARGE SCALE GENOMIC DNA]</scope>
    <source>
        <strain evidence="3">ATCC 20868 / MF5171</strain>
    </source>
</reference>
<evidence type="ECO:0000313" key="3">
    <source>
        <dbReference type="Proteomes" id="UP000016922"/>
    </source>
</evidence>
<dbReference type="KEGG" id="glz:GLAREA_01259"/>
<keyword evidence="1" id="KW-0732">Signal</keyword>
<dbReference type="eggNOG" id="ENOG502SWG3">
    <property type="taxonomic scope" value="Eukaryota"/>
</dbReference>
<feature type="signal peptide" evidence="1">
    <location>
        <begin position="1"/>
        <end position="19"/>
    </location>
</feature>
<evidence type="ECO:0000256" key="1">
    <source>
        <dbReference type="SAM" id="SignalP"/>
    </source>
</evidence>
<dbReference type="AlphaFoldDB" id="S3CFS7"/>
<dbReference type="RefSeq" id="XP_008086666.1">
    <property type="nucleotide sequence ID" value="XM_008088475.1"/>
</dbReference>
<proteinExistence type="predicted"/>
<gene>
    <name evidence="2" type="ORF">GLAREA_01259</name>
</gene>
<dbReference type="OrthoDB" id="5404773at2759"/>
<dbReference type="EMBL" id="KE145371">
    <property type="protein sequence ID" value="EPE25347.1"/>
    <property type="molecule type" value="Genomic_DNA"/>
</dbReference>
<sequence length="130" mass="13892">MKYQVAIRSFFAMMGICQASVFLERANGKANEYPNPHCMDPTTASVYIATSPRQHVTAFSNAACNPGENNKELLGSTGGACVELGTHFNQGAIHSLLFNIPVFCVIADLVEGMPEAAVEGLKMALELGLL</sequence>
<evidence type="ECO:0000313" key="2">
    <source>
        <dbReference type="EMBL" id="EPE25347.1"/>
    </source>
</evidence>
<accession>S3CFS7</accession>